<feature type="domain" description="AMP-binding enzyme C-terminal" evidence="4">
    <location>
        <begin position="435"/>
        <end position="510"/>
    </location>
</feature>
<dbReference type="GO" id="GO:0006631">
    <property type="term" value="P:fatty acid metabolic process"/>
    <property type="evidence" value="ECO:0007669"/>
    <property type="project" value="TreeGrafter"/>
</dbReference>
<dbReference type="OrthoDB" id="275266at2157"/>
<dbReference type="PANTHER" id="PTHR43201">
    <property type="entry name" value="ACYL-COA SYNTHETASE"/>
    <property type="match status" value="1"/>
</dbReference>
<evidence type="ECO:0000256" key="1">
    <source>
        <dbReference type="ARBA" id="ARBA00006432"/>
    </source>
</evidence>
<feature type="domain" description="AMP-dependent synthetase/ligase" evidence="3">
    <location>
        <begin position="17"/>
        <end position="383"/>
    </location>
</feature>
<comment type="similarity">
    <text evidence="1">Belongs to the ATP-dependent AMP-binding enzyme family.</text>
</comment>
<reference evidence="5 6" key="1">
    <citation type="submission" date="2019-04" db="EMBL/GenBank/DDBJ databases">
        <title>Natronomonas sp. F20-122 a newhaloarchaeon isolated from a saline saltern of Isla Bacuta, Huelva, Spain.</title>
        <authorList>
            <person name="Duran-Viseras A."/>
            <person name="Sanchez-Porro C."/>
            <person name="Ventosa A."/>
        </authorList>
    </citation>
    <scope>NUCLEOTIDE SEQUENCE [LARGE SCALE GENOMIC DNA]</scope>
    <source>
        <strain evidence="5 6">F20-122</strain>
    </source>
</reference>
<keyword evidence="2 5" id="KW-0436">Ligase</keyword>
<dbReference type="RefSeq" id="WP_137275914.1">
    <property type="nucleotide sequence ID" value="NZ_QKNX01000002.1"/>
</dbReference>
<dbReference type="Proteomes" id="UP000308037">
    <property type="component" value="Unassembled WGS sequence"/>
</dbReference>
<name>A0A4U5JB09_9EURY</name>
<evidence type="ECO:0000313" key="6">
    <source>
        <dbReference type="Proteomes" id="UP000308037"/>
    </source>
</evidence>
<keyword evidence="6" id="KW-1185">Reference proteome</keyword>
<dbReference type="InterPro" id="IPR042099">
    <property type="entry name" value="ANL_N_sf"/>
</dbReference>
<dbReference type="Gene3D" id="3.30.300.30">
    <property type="match status" value="1"/>
</dbReference>
<evidence type="ECO:0000256" key="2">
    <source>
        <dbReference type="ARBA" id="ARBA00022598"/>
    </source>
</evidence>
<protein>
    <submittedName>
        <fullName evidence="5">ATP-dependent acyl-CoA ligase</fullName>
    </submittedName>
</protein>
<gene>
    <name evidence="5" type="ORF">DM868_05790</name>
</gene>
<dbReference type="SUPFAM" id="SSF56801">
    <property type="entry name" value="Acetyl-CoA synthetase-like"/>
    <property type="match status" value="1"/>
</dbReference>
<evidence type="ECO:0000313" key="5">
    <source>
        <dbReference type="EMBL" id="TKR26004.1"/>
    </source>
</evidence>
<dbReference type="EMBL" id="QKNX01000002">
    <property type="protein sequence ID" value="TKR26004.1"/>
    <property type="molecule type" value="Genomic_DNA"/>
</dbReference>
<dbReference type="InterPro" id="IPR025110">
    <property type="entry name" value="AMP-bd_C"/>
</dbReference>
<organism evidence="5 6">
    <name type="scientific">Natronomonas salsuginis</name>
    <dbReference type="NCBI Taxonomy" id="2217661"/>
    <lineage>
        <taxon>Archaea</taxon>
        <taxon>Methanobacteriati</taxon>
        <taxon>Methanobacteriota</taxon>
        <taxon>Stenosarchaea group</taxon>
        <taxon>Halobacteria</taxon>
        <taxon>Halobacteriales</taxon>
        <taxon>Natronomonadaceae</taxon>
        <taxon>Natronomonas</taxon>
    </lineage>
</organism>
<dbReference type="AlphaFoldDB" id="A0A4U5JB09"/>
<dbReference type="InterPro" id="IPR045851">
    <property type="entry name" value="AMP-bd_C_sf"/>
</dbReference>
<dbReference type="Pfam" id="PF00501">
    <property type="entry name" value="AMP-binding"/>
    <property type="match status" value="1"/>
</dbReference>
<dbReference type="PANTHER" id="PTHR43201:SF5">
    <property type="entry name" value="MEDIUM-CHAIN ACYL-COA LIGASE ACSF2, MITOCHONDRIAL"/>
    <property type="match status" value="1"/>
</dbReference>
<proteinExistence type="inferred from homology"/>
<accession>A0A4U5JB09</accession>
<sequence length="535" mass="59775">MRTDPSPDGVDTLGGALEWKARETADDPFVRYHDERVTYGDLDRRVNAVANGLSARGIEAGETVCLFMYNSMEYVYLYFALAKLGAVVAPIDTRFTGETLAAALAKSEAEAIFVDERTRAAYDSVRTDVPNVTTEYFVGNHSGERSYRAFDTLLDGDESAPTGDPGQADTVSVTFVQRRATEQPKGVRLPQYSYVNTGWEVATELFEFEPSDRIFTTLPLYSIFTFQLGIVGALFADAEFVFSDPFDPDTYWRQVNDCEATVILYLGRLLSVLNSQHVGSEPMENPVEMAIGHGFGFGTDETLIREFEARFDITVLEGYGITQTSTIATYNTPEDRRIGSSGKAVSYADVEIVDEDDWPVDTGESGEIVIRPKRPNTMLQGYLNEPEQTVNVCRNQWIHSGDIGYKDEDGFVHFIANEDNSIYRGRIAGRVSSLEIEGVIDTHPSVRESVVVGVENQRGTEEIKAVVVPEDDEALSPIDVYRHCKQSLPYLKVPRYVEIHAELPRSPTGKIRRRNLRETGIDAAWDREAGYEFSR</sequence>
<dbReference type="InterPro" id="IPR000873">
    <property type="entry name" value="AMP-dep_synth/lig_dom"/>
</dbReference>
<dbReference type="Pfam" id="PF13193">
    <property type="entry name" value="AMP-binding_C"/>
    <property type="match status" value="1"/>
</dbReference>
<dbReference type="GO" id="GO:0031956">
    <property type="term" value="F:medium-chain fatty acid-CoA ligase activity"/>
    <property type="evidence" value="ECO:0007669"/>
    <property type="project" value="TreeGrafter"/>
</dbReference>
<dbReference type="Gene3D" id="3.40.50.12780">
    <property type="entry name" value="N-terminal domain of ligase-like"/>
    <property type="match status" value="1"/>
</dbReference>
<evidence type="ECO:0000259" key="3">
    <source>
        <dbReference type="Pfam" id="PF00501"/>
    </source>
</evidence>
<comment type="caution">
    <text evidence="5">The sequence shown here is derived from an EMBL/GenBank/DDBJ whole genome shotgun (WGS) entry which is preliminary data.</text>
</comment>
<evidence type="ECO:0000259" key="4">
    <source>
        <dbReference type="Pfam" id="PF13193"/>
    </source>
</evidence>